<evidence type="ECO:0000256" key="5">
    <source>
        <dbReference type="PIRSR" id="PIRSR615500-1"/>
    </source>
</evidence>
<protein>
    <submittedName>
        <fullName evidence="12">S8 family serine peptidase</fullName>
    </submittedName>
</protein>
<feature type="active site" description="Charge relay system" evidence="5 6">
    <location>
        <position position="558"/>
    </location>
</feature>
<evidence type="ECO:0000256" key="6">
    <source>
        <dbReference type="PROSITE-ProRule" id="PRU01240"/>
    </source>
</evidence>
<feature type="compositionally biased region" description="Low complexity" evidence="7">
    <location>
        <begin position="134"/>
        <end position="152"/>
    </location>
</feature>
<feature type="chain" id="PRO_5044185542" evidence="8">
    <location>
        <begin position="30"/>
        <end position="726"/>
    </location>
</feature>
<dbReference type="InterPro" id="IPR037045">
    <property type="entry name" value="S8pro/Inhibitor_I9_sf"/>
</dbReference>
<dbReference type="Pfam" id="PF05922">
    <property type="entry name" value="Inhibitor_I9"/>
    <property type="match status" value="1"/>
</dbReference>
<evidence type="ECO:0000256" key="1">
    <source>
        <dbReference type="ARBA" id="ARBA00011073"/>
    </source>
</evidence>
<feature type="active site" description="Charge relay system" evidence="5 6">
    <location>
        <position position="170"/>
    </location>
</feature>
<dbReference type="GO" id="GO:0004252">
    <property type="term" value="F:serine-type endopeptidase activity"/>
    <property type="evidence" value="ECO:0007669"/>
    <property type="project" value="UniProtKB-UniRule"/>
</dbReference>
<dbReference type="Gene3D" id="3.30.70.80">
    <property type="entry name" value="Peptidase S8 propeptide/proteinase inhibitor I9"/>
    <property type="match status" value="1"/>
</dbReference>
<name>A0A6I3JD62_9ACTN</name>
<keyword evidence="3 6" id="KW-0378">Hydrolase</keyword>
<dbReference type="GO" id="GO:0006508">
    <property type="term" value="P:proteolysis"/>
    <property type="evidence" value="ECO:0007669"/>
    <property type="project" value="UniProtKB-KW"/>
</dbReference>
<comment type="similarity">
    <text evidence="1 6">Belongs to the peptidase S8 family.</text>
</comment>
<dbReference type="InterPro" id="IPR015500">
    <property type="entry name" value="Peptidase_S8_subtilisin-rel"/>
</dbReference>
<organism evidence="12 13">
    <name type="scientific">Nocardioides marmotae</name>
    <dbReference type="NCBI Taxonomy" id="2663857"/>
    <lineage>
        <taxon>Bacteria</taxon>
        <taxon>Bacillati</taxon>
        <taxon>Actinomycetota</taxon>
        <taxon>Actinomycetes</taxon>
        <taxon>Propionibacteriales</taxon>
        <taxon>Nocardioidaceae</taxon>
        <taxon>Nocardioides</taxon>
    </lineage>
</organism>
<dbReference type="InterPro" id="IPR045051">
    <property type="entry name" value="SBT"/>
</dbReference>
<dbReference type="Proteomes" id="UP000433406">
    <property type="component" value="Unassembled WGS sequence"/>
</dbReference>
<keyword evidence="13" id="KW-1185">Reference proteome</keyword>
<feature type="signal peptide" evidence="8">
    <location>
        <begin position="1"/>
        <end position="29"/>
    </location>
</feature>
<dbReference type="PANTHER" id="PTHR10795">
    <property type="entry name" value="PROPROTEIN CONVERTASE SUBTILISIN/KEXIN"/>
    <property type="match status" value="1"/>
</dbReference>
<evidence type="ECO:0000259" key="10">
    <source>
        <dbReference type="Pfam" id="PF02225"/>
    </source>
</evidence>
<feature type="domain" description="Peptidase S8/S53" evidence="9">
    <location>
        <begin position="161"/>
        <end position="594"/>
    </location>
</feature>
<evidence type="ECO:0000259" key="11">
    <source>
        <dbReference type="Pfam" id="PF05922"/>
    </source>
</evidence>
<sequence>MKPTAGRVRRVLAAALVLPALVVPGLAAAGPATAGSTAATGPAEPAAGSRLHLVTLTGPGVAGYRGPLADSFVRGAMLRQQDALLAEVGAPRPAYRWTTALNGFAVRLSPAQVGALRSDPDVVGVERDEVRPLAGAPAPRLASAAAKRTAPGGRRGGGPEGSGVVIGVVDSGLAPESPVFSGAPRLGRAPEGFAGACITTEDWPAERCTRKVVGARWFVRGFGPDAVRAGASLSARDDEGHGTRTASIAAGNSGVSVRFGAKRVGRYGGVAPQARLAVYKACWTAPDPQDDGCATSDLVAAVDQAVTDGVDVLALAVGGGDGYDALERALLGAAEADVVVVAAAGNDAGRAHAAHPGPWVTTVGGVAGPQRRGRVVVAGGPTLLGASSAARPAGPSRVVRGAEVAAPGAAPARARACAPGSLDAGRVAGRIVLCERGGHVPRVEKSRAVDLADGAGMVLVNVGAGSTDPDVHHVPTVHLDRGAARTLRRWLADHPAGRVTLRADGTTPGPDRRMPWSSTGDPAGDVVKPDVVAPATGLLAAVPAAGRPAPWELSSGTSAATAYVAGAAALLRQRHPSWSATAVRSALATTASRVGAPVLGVGSGRVRPQEAVRPGLVHLVAPGDYRAWLDGELRGDLNTASVLLRGGDTSATRTITNVTGRARYFSSSATGFARGAQVRPAAVRLGPGASATYTVTVPGGGPDEGYVVWRGGSGTVTRVPVVVTSR</sequence>
<dbReference type="SUPFAM" id="SSF52743">
    <property type="entry name" value="Subtilisin-like"/>
    <property type="match status" value="1"/>
</dbReference>
<evidence type="ECO:0000256" key="4">
    <source>
        <dbReference type="ARBA" id="ARBA00022825"/>
    </source>
</evidence>
<feature type="domain" description="Inhibitor I9" evidence="11">
    <location>
        <begin position="89"/>
        <end position="133"/>
    </location>
</feature>
<evidence type="ECO:0000313" key="13">
    <source>
        <dbReference type="Proteomes" id="UP000433406"/>
    </source>
</evidence>
<dbReference type="RefSeq" id="WP_154615480.1">
    <property type="nucleotide sequence ID" value="NZ_CP053660.1"/>
</dbReference>
<reference evidence="12 13" key="1">
    <citation type="submission" date="2019-10" db="EMBL/GenBank/DDBJ databases">
        <title>Nocardioides novel species isolated from the excrement of Marmot.</title>
        <authorList>
            <person name="Zhang G."/>
        </authorList>
    </citation>
    <scope>NUCLEOTIDE SEQUENCE [LARGE SCALE GENOMIC DNA]</scope>
    <source>
        <strain evidence="13">zg-579</strain>
    </source>
</reference>
<feature type="region of interest" description="Disordered" evidence="7">
    <location>
        <begin position="134"/>
        <end position="162"/>
    </location>
</feature>
<dbReference type="PROSITE" id="PS51892">
    <property type="entry name" value="SUBTILASE"/>
    <property type="match status" value="1"/>
</dbReference>
<dbReference type="InterPro" id="IPR036852">
    <property type="entry name" value="Peptidase_S8/S53_dom_sf"/>
</dbReference>
<dbReference type="InterPro" id="IPR010259">
    <property type="entry name" value="S8pro/Inhibitor_I9"/>
</dbReference>
<comment type="caution">
    <text evidence="12">The sequence shown here is derived from an EMBL/GenBank/DDBJ whole genome shotgun (WGS) entry which is preliminary data.</text>
</comment>
<dbReference type="PRINTS" id="PR00723">
    <property type="entry name" value="SUBTILISIN"/>
</dbReference>
<proteinExistence type="inferred from homology"/>
<dbReference type="Gene3D" id="3.50.30.30">
    <property type="match status" value="1"/>
</dbReference>
<dbReference type="InterPro" id="IPR003137">
    <property type="entry name" value="PA_domain"/>
</dbReference>
<evidence type="ECO:0000256" key="7">
    <source>
        <dbReference type="SAM" id="MobiDB-lite"/>
    </source>
</evidence>
<feature type="active site" description="Charge relay system" evidence="5 6">
    <location>
        <position position="241"/>
    </location>
</feature>
<dbReference type="CDD" id="cd02120">
    <property type="entry name" value="PA_subtilisin_like"/>
    <property type="match status" value="1"/>
</dbReference>
<feature type="region of interest" description="Disordered" evidence="7">
    <location>
        <begin position="500"/>
        <end position="526"/>
    </location>
</feature>
<gene>
    <name evidence="12" type="ORF">GGQ22_12920</name>
</gene>
<dbReference type="Pfam" id="PF02225">
    <property type="entry name" value="PA"/>
    <property type="match status" value="1"/>
</dbReference>
<evidence type="ECO:0000256" key="8">
    <source>
        <dbReference type="SAM" id="SignalP"/>
    </source>
</evidence>
<evidence type="ECO:0000256" key="2">
    <source>
        <dbReference type="ARBA" id="ARBA00022670"/>
    </source>
</evidence>
<keyword evidence="4 6" id="KW-0720">Serine protease</keyword>
<evidence type="ECO:0000259" key="9">
    <source>
        <dbReference type="Pfam" id="PF00082"/>
    </source>
</evidence>
<keyword evidence="8" id="KW-0732">Signal</keyword>
<dbReference type="Gene3D" id="3.40.50.200">
    <property type="entry name" value="Peptidase S8/S53 domain"/>
    <property type="match status" value="1"/>
</dbReference>
<feature type="domain" description="PA" evidence="10">
    <location>
        <begin position="411"/>
        <end position="486"/>
    </location>
</feature>
<dbReference type="Pfam" id="PF00082">
    <property type="entry name" value="Peptidase_S8"/>
    <property type="match status" value="1"/>
</dbReference>
<evidence type="ECO:0000313" key="12">
    <source>
        <dbReference type="EMBL" id="MTB95983.1"/>
    </source>
</evidence>
<keyword evidence="2 6" id="KW-0645">Protease</keyword>
<dbReference type="InterPro" id="IPR000209">
    <property type="entry name" value="Peptidase_S8/S53_dom"/>
</dbReference>
<accession>A0A6I3JD62</accession>
<dbReference type="AlphaFoldDB" id="A0A6I3JD62"/>
<evidence type="ECO:0000256" key="3">
    <source>
        <dbReference type="ARBA" id="ARBA00022801"/>
    </source>
</evidence>
<dbReference type="EMBL" id="WLCI01000013">
    <property type="protein sequence ID" value="MTB95983.1"/>
    <property type="molecule type" value="Genomic_DNA"/>
</dbReference>